<feature type="compositionally biased region" description="Basic and acidic residues" evidence="1">
    <location>
        <begin position="114"/>
        <end position="124"/>
    </location>
</feature>
<dbReference type="NCBIfam" id="NF038353">
    <property type="entry name" value="FxLYD_dom"/>
    <property type="match status" value="1"/>
</dbReference>
<reference evidence="4 5" key="1">
    <citation type="submission" date="2021-04" db="EMBL/GenBank/DDBJ databases">
        <title>Magnetospirillum sulfuroxidans sp. nov., a facultative chemolithoautotrophic sulfur-oxidizing alphaproteobacterium isolated from freshwater sediment and proposals for Paramagetospirillum gen. nov., and Magnetospirillaceae fam. nov.</title>
        <authorList>
            <person name="Koziaeva V."/>
            <person name="Geelhoed J.S."/>
            <person name="Sorokin D.Y."/>
            <person name="Grouzdev D.S."/>
        </authorList>
    </citation>
    <scope>NUCLEOTIDE SEQUENCE [LARGE SCALE GENOMIC DNA]</scope>
    <source>
        <strain evidence="4 5">J10</strain>
    </source>
</reference>
<keyword evidence="2" id="KW-0472">Membrane</keyword>
<accession>A0ABS5ID38</accession>
<sequence>MLIGCPACSTNFSVPDKALQPKGRMLKCAKCGHKWFQALPEDDYAPPSPSFSYEPEPEPAPRANFGFNPVRNPDPALEFEAPPRPMESSMASARANADLDFDLGDAPDVPTIRVRSDGEGRPMDLDLDGLEPQPIPEMFATKDGKKKGTGGLWLLLIVLLLGGLGGAAYVFQDRLVGYVPMAHELLSQIGLRREKPGAGLELRNAGTPERFVHNDTEVLIVRGIIANISDRSRPVPTMKLVLLDKGKAQVQEKLAQPPVTQLDPGGTSSFRIILERPDPNAVEVNVLFVDPVEDGGK</sequence>
<dbReference type="NCBIfam" id="TIGR02098">
    <property type="entry name" value="MJ0042_CXXC"/>
    <property type="match status" value="1"/>
</dbReference>
<feature type="region of interest" description="Disordered" evidence="1">
    <location>
        <begin position="108"/>
        <end position="133"/>
    </location>
</feature>
<organism evidence="4 5">
    <name type="scientific">Magnetospirillum sulfuroxidans</name>
    <dbReference type="NCBI Taxonomy" id="611300"/>
    <lineage>
        <taxon>Bacteria</taxon>
        <taxon>Pseudomonadati</taxon>
        <taxon>Pseudomonadota</taxon>
        <taxon>Alphaproteobacteria</taxon>
        <taxon>Rhodospirillales</taxon>
        <taxon>Rhodospirillaceae</taxon>
        <taxon>Magnetospirillum</taxon>
    </lineage>
</organism>
<protein>
    <submittedName>
        <fullName evidence="4">Zinc-ribbon domain-containing protein</fullName>
    </submittedName>
</protein>
<comment type="caution">
    <text evidence="4">The sequence shown here is derived from an EMBL/GenBank/DDBJ whole genome shotgun (WGS) entry which is preliminary data.</text>
</comment>
<dbReference type="InterPro" id="IPR011723">
    <property type="entry name" value="Znf/thioredoxin_put"/>
</dbReference>
<dbReference type="Proteomes" id="UP000680714">
    <property type="component" value="Unassembled WGS sequence"/>
</dbReference>
<feature type="transmembrane region" description="Helical" evidence="2">
    <location>
        <begin position="152"/>
        <end position="171"/>
    </location>
</feature>
<evidence type="ECO:0000313" key="4">
    <source>
        <dbReference type="EMBL" id="MBR9972336.1"/>
    </source>
</evidence>
<evidence type="ECO:0000256" key="2">
    <source>
        <dbReference type="SAM" id="Phobius"/>
    </source>
</evidence>
<dbReference type="InterPro" id="IPR021834">
    <property type="entry name" value="DUF3426"/>
</dbReference>
<evidence type="ECO:0000256" key="1">
    <source>
        <dbReference type="SAM" id="MobiDB-lite"/>
    </source>
</evidence>
<name>A0ABS5ID38_9PROT</name>
<keyword evidence="5" id="KW-1185">Reference proteome</keyword>
<dbReference type="EMBL" id="JAGTUF010000010">
    <property type="protein sequence ID" value="MBR9972336.1"/>
    <property type="molecule type" value="Genomic_DNA"/>
</dbReference>
<keyword evidence="2" id="KW-1133">Transmembrane helix</keyword>
<dbReference type="InterPro" id="IPR047676">
    <property type="entry name" value="FxLYD_dom"/>
</dbReference>
<proteinExistence type="predicted"/>
<evidence type="ECO:0000313" key="5">
    <source>
        <dbReference type="Proteomes" id="UP000680714"/>
    </source>
</evidence>
<evidence type="ECO:0000259" key="3">
    <source>
        <dbReference type="Pfam" id="PF13717"/>
    </source>
</evidence>
<dbReference type="Pfam" id="PF11906">
    <property type="entry name" value="DUF3426"/>
    <property type="match status" value="1"/>
</dbReference>
<feature type="domain" description="Zinc finger/thioredoxin putative" evidence="3">
    <location>
        <begin position="1"/>
        <end position="36"/>
    </location>
</feature>
<dbReference type="RefSeq" id="WP_211548992.1">
    <property type="nucleotide sequence ID" value="NZ_JAGTUF010000010.1"/>
</dbReference>
<dbReference type="Pfam" id="PF13717">
    <property type="entry name" value="Zn_ribbon_4"/>
    <property type="match status" value="1"/>
</dbReference>
<gene>
    <name evidence="4" type="ORF">KEC16_11490</name>
</gene>
<keyword evidence="2" id="KW-0812">Transmembrane</keyword>